<name>A0A1L7XRJ5_9HELO</name>
<keyword evidence="3" id="KW-1185">Reference proteome</keyword>
<evidence type="ECO:0000313" key="2">
    <source>
        <dbReference type="EMBL" id="CZR67672.1"/>
    </source>
</evidence>
<dbReference type="EMBL" id="FJOG01000046">
    <property type="protein sequence ID" value="CZR67672.1"/>
    <property type="molecule type" value="Genomic_DNA"/>
</dbReference>
<proteinExistence type="predicted"/>
<dbReference type="Pfam" id="PF20150">
    <property type="entry name" value="2EXR"/>
    <property type="match status" value="1"/>
</dbReference>
<dbReference type="OrthoDB" id="3473305at2759"/>
<sequence>MATAFTLFPLLPADIRFLIWEQTFLPRILSFTYDDEHNTDYNEWPEDWDEVAFNRLFALPASTVQPEFDLPGPLSGIVTESIPALEICRESREFAIKAGYREWTQVVPSGRMTFMWNPLYDTVLLAEFYDSQKRQPLFVLTDTFCDQFPEQARELRYIAVPTSLWNSEEGESVNEMMVEKWMRFGSLREIAAIVDENYENYRSQMHAHTFPEDKEIAKGCAFPDDIIEGLNEGKESSERWSTWRVPKVRVVGDEESILSTEDWHLQLRCDPCPDLKMFADEKIRRMREAYGARDWAQHRGSLDTLVAAQLFRDRFRAGKFMRLLFATRSTSLFILLIQLRHLM</sequence>
<organism evidence="2 3">
    <name type="scientific">Phialocephala subalpina</name>
    <dbReference type="NCBI Taxonomy" id="576137"/>
    <lineage>
        <taxon>Eukaryota</taxon>
        <taxon>Fungi</taxon>
        <taxon>Dikarya</taxon>
        <taxon>Ascomycota</taxon>
        <taxon>Pezizomycotina</taxon>
        <taxon>Leotiomycetes</taxon>
        <taxon>Helotiales</taxon>
        <taxon>Mollisiaceae</taxon>
        <taxon>Phialocephala</taxon>
        <taxon>Phialocephala fortinii species complex</taxon>
    </lineage>
</organism>
<protein>
    <recommendedName>
        <fullName evidence="1">2EXR domain-containing protein</fullName>
    </recommendedName>
</protein>
<evidence type="ECO:0000259" key="1">
    <source>
        <dbReference type="Pfam" id="PF20150"/>
    </source>
</evidence>
<evidence type="ECO:0000313" key="3">
    <source>
        <dbReference type="Proteomes" id="UP000184330"/>
    </source>
</evidence>
<accession>A0A1L7XRJ5</accession>
<gene>
    <name evidence="2" type="ORF">PAC_17571</name>
</gene>
<feature type="domain" description="2EXR" evidence="1">
    <location>
        <begin position="5"/>
        <end position="123"/>
    </location>
</feature>
<reference evidence="2 3" key="1">
    <citation type="submission" date="2016-03" db="EMBL/GenBank/DDBJ databases">
        <authorList>
            <person name="Ploux O."/>
        </authorList>
    </citation>
    <scope>NUCLEOTIDE SEQUENCE [LARGE SCALE GENOMIC DNA]</scope>
    <source>
        <strain evidence="2 3">UAMH 11012</strain>
    </source>
</reference>
<dbReference type="PANTHER" id="PTHR35910">
    <property type="entry name" value="2EXR DOMAIN-CONTAINING PROTEIN"/>
    <property type="match status" value="1"/>
</dbReference>
<dbReference type="PANTHER" id="PTHR35910:SF6">
    <property type="entry name" value="2EXR DOMAIN-CONTAINING PROTEIN"/>
    <property type="match status" value="1"/>
</dbReference>
<dbReference type="Proteomes" id="UP000184330">
    <property type="component" value="Unassembled WGS sequence"/>
</dbReference>
<dbReference type="AlphaFoldDB" id="A0A1L7XRJ5"/>
<dbReference type="InterPro" id="IPR045518">
    <property type="entry name" value="2EXR"/>
</dbReference>